<sequence length="135" mass="15606">MAAQPSGRRKRDSLSSSENYLTEVKIETTFSFDRSKTLSLSDYRPDPSRSTSTDRKNRWWKEAQRTAMKHAYAANAAYREAKQSVRGRVDKCYEWTSALIWDSLGQQDTVSDIDVAMMQGIILETAKCCIRRRKR</sequence>
<evidence type="ECO:0000256" key="1">
    <source>
        <dbReference type="SAM" id="MobiDB-lite"/>
    </source>
</evidence>
<reference evidence="4 5" key="1">
    <citation type="submission" date="2015-05" db="EMBL/GenBank/DDBJ databases">
        <authorList>
            <person name="Fogelqvist Johan"/>
        </authorList>
    </citation>
    <scope>NUCLEOTIDE SEQUENCE [LARGE SCALE GENOMIC DNA]</scope>
    <source>
        <strain evidence="3">VL1</strain>
        <strain evidence="2">VL2</strain>
    </source>
</reference>
<proteinExistence type="predicted"/>
<feature type="compositionally biased region" description="Basic and acidic residues" evidence="1">
    <location>
        <begin position="43"/>
        <end position="57"/>
    </location>
</feature>
<dbReference type="Proteomes" id="UP000044602">
    <property type="component" value="Unassembled WGS sequence"/>
</dbReference>
<feature type="region of interest" description="Disordered" evidence="1">
    <location>
        <begin position="38"/>
        <end position="57"/>
    </location>
</feature>
<evidence type="ECO:0000313" key="2">
    <source>
        <dbReference type="EMBL" id="CRJ88190.1"/>
    </source>
</evidence>
<dbReference type="EMBL" id="CVQH01006224">
    <property type="protein sequence ID" value="CRK15144.1"/>
    <property type="molecule type" value="Genomic_DNA"/>
</dbReference>
<evidence type="ECO:0000313" key="4">
    <source>
        <dbReference type="Proteomes" id="UP000044602"/>
    </source>
</evidence>
<accession>A0A0G4KZE8</accession>
<dbReference type="AlphaFoldDB" id="A0A0G4KZE8"/>
<dbReference type="Proteomes" id="UP000045706">
    <property type="component" value="Unassembled WGS sequence"/>
</dbReference>
<gene>
    <name evidence="3" type="ORF">BN1708_011364</name>
    <name evidence="2" type="ORF">BN1723_001530</name>
</gene>
<evidence type="ECO:0000313" key="5">
    <source>
        <dbReference type="Proteomes" id="UP000045706"/>
    </source>
</evidence>
<protein>
    <submittedName>
        <fullName evidence="3">Uncharacterized protein</fullName>
    </submittedName>
</protein>
<organism evidence="3 4">
    <name type="scientific">Verticillium longisporum</name>
    <name type="common">Verticillium dahliae var. longisporum</name>
    <dbReference type="NCBI Taxonomy" id="100787"/>
    <lineage>
        <taxon>Eukaryota</taxon>
        <taxon>Fungi</taxon>
        <taxon>Dikarya</taxon>
        <taxon>Ascomycota</taxon>
        <taxon>Pezizomycotina</taxon>
        <taxon>Sordariomycetes</taxon>
        <taxon>Hypocreomycetidae</taxon>
        <taxon>Glomerellales</taxon>
        <taxon>Plectosphaerellaceae</taxon>
        <taxon>Verticillium</taxon>
    </lineage>
</organism>
<keyword evidence="4" id="KW-1185">Reference proteome</keyword>
<evidence type="ECO:0000313" key="3">
    <source>
        <dbReference type="EMBL" id="CRK15144.1"/>
    </source>
</evidence>
<name>A0A0G4KZE8_VERLO</name>
<dbReference type="EMBL" id="CVQI01000002">
    <property type="protein sequence ID" value="CRJ88190.1"/>
    <property type="molecule type" value="Genomic_DNA"/>
</dbReference>